<gene>
    <name evidence="2" type="ORF">B0X71_19825</name>
</gene>
<dbReference type="InterPro" id="IPR029261">
    <property type="entry name" value="Transposase_Znf"/>
</dbReference>
<reference evidence="2 3" key="1">
    <citation type="submission" date="2017-02" db="EMBL/GenBank/DDBJ databases">
        <title>The complete genomic sequence of a novel cold adapted crude oil-degrading bacterium Planococcus qaidamina Y42.</title>
        <authorList>
            <person name="Yang R."/>
        </authorList>
    </citation>
    <scope>NUCLEOTIDE SEQUENCE [LARGE SCALE GENOMIC DNA]</scope>
    <source>
        <strain evidence="2 3">Y42</strain>
        <plasmid evidence="2 3">unnamed1</plasmid>
    </source>
</reference>
<dbReference type="AlphaFoldDB" id="A0A1Q2L5Q3"/>
<dbReference type="KEGG" id="pmar:B0X71_19825"/>
<evidence type="ECO:0000313" key="3">
    <source>
        <dbReference type="Proteomes" id="UP000188184"/>
    </source>
</evidence>
<sequence>MEELITLLDENLVCTSTDISADFIRFSVASTRKECVCPSCQQVSSRIHSRYSRNFQNLPIQDKKVVIILSNRKMFCDNASCHRTTFTETFPFLDNKAKKTRRLKETILEVSLTQSSVSAAAYLSQHVVDVKKSTICNYQKKKSTVHK</sequence>
<name>A0A1Q2L5Q3_9BACL</name>
<proteinExistence type="predicted"/>
<keyword evidence="2" id="KW-0614">Plasmid</keyword>
<evidence type="ECO:0000259" key="1">
    <source>
        <dbReference type="Pfam" id="PF14690"/>
    </source>
</evidence>
<evidence type="ECO:0000313" key="2">
    <source>
        <dbReference type="EMBL" id="AQQ55417.1"/>
    </source>
</evidence>
<dbReference type="Pfam" id="PF14690">
    <property type="entry name" value="Zn_ribbon_ISL3"/>
    <property type="match status" value="1"/>
</dbReference>
<dbReference type="EMBL" id="CP019641">
    <property type="protein sequence ID" value="AQQ55417.1"/>
    <property type="molecule type" value="Genomic_DNA"/>
</dbReference>
<keyword evidence="3" id="KW-1185">Reference proteome</keyword>
<dbReference type="RefSeq" id="WP_077591276.1">
    <property type="nucleotide sequence ID" value="NZ_CP019641.1"/>
</dbReference>
<protein>
    <recommendedName>
        <fullName evidence="1">Transposase IS204/IS1001/IS1096/IS1165 zinc-finger domain-containing protein</fullName>
    </recommendedName>
</protein>
<accession>A0A1Q2L5Q3</accession>
<dbReference type="OrthoDB" id="6197054at2"/>
<feature type="domain" description="Transposase IS204/IS1001/IS1096/IS1165 zinc-finger" evidence="1">
    <location>
        <begin position="34"/>
        <end position="78"/>
    </location>
</feature>
<geneLocation type="plasmid" evidence="2 3">
    <name>unnamed1</name>
</geneLocation>
<organism evidence="2 3">
    <name type="scientific">Planococcus lenghuensis</name>
    <dbReference type="NCBI Taxonomy" id="2213202"/>
    <lineage>
        <taxon>Bacteria</taxon>
        <taxon>Bacillati</taxon>
        <taxon>Bacillota</taxon>
        <taxon>Bacilli</taxon>
        <taxon>Bacillales</taxon>
        <taxon>Caryophanaceae</taxon>
        <taxon>Planococcus</taxon>
    </lineage>
</organism>
<dbReference type="Proteomes" id="UP000188184">
    <property type="component" value="Plasmid unnamed1"/>
</dbReference>